<dbReference type="EMBL" id="JAUOTP010000002">
    <property type="protein sequence ID" value="MDO6413595.1"/>
    <property type="molecule type" value="Genomic_DNA"/>
</dbReference>
<name>A0ABT8Y7C9_9SPHN</name>
<comment type="caution">
    <text evidence="1">The sequence shown here is derived from an EMBL/GenBank/DDBJ whole genome shotgun (WGS) entry which is preliminary data.</text>
</comment>
<dbReference type="SUPFAM" id="SSF55729">
    <property type="entry name" value="Acyl-CoA N-acyltransferases (Nat)"/>
    <property type="match status" value="1"/>
</dbReference>
<evidence type="ECO:0000313" key="2">
    <source>
        <dbReference type="Proteomes" id="UP001169764"/>
    </source>
</evidence>
<evidence type="ECO:0000313" key="1">
    <source>
        <dbReference type="EMBL" id="MDO6413595.1"/>
    </source>
</evidence>
<dbReference type="InterPro" id="IPR016181">
    <property type="entry name" value="Acyl_CoA_acyltransferase"/>
</dbReference>
<organism evidence="1 2">
    <name type="scientific">Sphingomonas natans</name>
    <dbReference type="NCBI Taxonomy" id="3063330"/>
    <lineage>
        <taxon>Bacteria</taxon>
        <taxon>Pseudomonadati</taxon>
        <taxon>Pseudomonadota</taxon>
        <taxon>Alphaproteobacteria</taxon>
        <taxon>Sphingomonadales</taxon>
        <taxon>Sphingomonadaceae</taxon>
        <taxon>Sphingomonas</taxon>
    </lineage>
</organism>
<keyword evidence="2" id="KW-1185">Reference proteome</keyword>
<protein>
    <submittedName>
        <fullName evidence="1">Uncharacterized protein</fullName>
    </submittedName>
</protein>
<reference evidence="1" key="1">
    <citation type="submission" date="2023-07" db="EMBL/GenBank/DDBJ databases">
        <authorList>
            <person name="Kim M."/>
        </authorList>
    </citation>
    <scope>NUCLEOTIDE SEQUENCE</scope>
    <source>
        <strain evidence="1">BIUV-7</strain>
    </source>
</reference>
<accession>A0ABT8Y7C9</accession>
<dbReference type="RefSeq" id="WP_303540176.1">
    <property type="nucleotide sequence ID" value="NZ_JAUOTP010000002.1"/>
</dbReference>
<dbReference type="Proteomes" id="UP001169764">
    <property type="component" value="Unassembled WGS sequence"/>
</dbReference>
<proteinExistence type="predicted"/>
<gene>
    <name evidence="1" type="ORF">Q4F19_04290</name>
</gene>
<sequence>MRFRPYQWFVEPLLALALRRRRLAALGFDGPVPEVAIDWRREADCEAPCPVVKSKVPRLVERYVARRAGRDDPLRLMPMVIDLARYPDAAAFDAALKARSTRTLPKIRKAEREGYVVRPFLVQSHVFDIHAIRTSMPMRSAGPVLDYWLLKPEKIATPATQRHDFGWPACPVHWIIWWGVFLPEPGYRQGEVEVGERLVAFVKMWRMGDIVHYTEIMGHRDHLEKGVMLLLHRAIVQWLIAGELAAAQGARLLLYGALEHGRAGLLTWKKRAGFRPVRMVADAVEADG</sequence>